<evidence type="ECO:0000256" key="2">
    <source>
        <dbReference type="SAM" id="MobiDB-lite"/>
    </source>
</evidence>
<evidence type="ECO:0000256" key="1">
    <source>
        <dbReference type="SAM" id="Coils"/>
    </source>
</evidence>
<keyword evidence="1" id="KW-0175">Coiled coil</keyword>
<keyword evidence="5" id="KW-1185">Reference proteome</keyword>
<protein>
    <submittedName>
        <fullName evidence="4">Periplasmic heavy metal sensor</fullName>
    </submittedName>
</protein>
<dbReference type="Pfam" id="PF07813">
    <property type="entry name" value="LTXXQ"/>
    <property type="match status" value="1"/>
</dbReference>
<evidence type="ECO:0000313" key="5">
    <source>
        <dbReference type="Proteomes" id="UP000738376"/>
    </source>
</evidence>
<feature type="chain" id="PRO_5046207169" evidence="3">
    <location>
        <begin position="26"/>
        <end position="202"/>
    </location>
</feature>
<reference evidence="4 5" key="1">
    <citation type="submission" date="2020-03" db="EMBL/GenBank/DDBJ databases">
        <title>Draft Genome Sequence of 2-Methylisoborneol Producing Pseudanabaena yagii Strain GIHE-NHR1 Isolated from North Han River in South Korea.</title>
        <authorList>
            <person name="Jeong J."/>
        </authorList>
    </citation>
    <scope>NUCLEOTIDE SEQUENCE [LARGE SCALE GENOMIC DNA]</scope>
    <source>
        <strain evidence="4 5">GIHE-NHR1</strain>
    </source>
</reference>
<accession>A0ABX1LUZ9</accession>
<name>A0ABX1LUZ9_9CYAN</name>
<feature type="region of interest" description="Disordered" evidence="2">
    <location>
        <begin position="168"/>
        <end position="202"/>
    </location>
</feature>
<feature type="coiled-coil region" evidence="1">
    <location>
        <begin position="85"/>
        <end position="119"/>
    </location>
</feature>
<comment type="caution">
    <text evidence="4">The sequence shown here is derived from an EMBL/GenBank/DDBJ whole genome shotgun (WGS) entry which is preliminary data.</text>
</comment>
<organism evidence="4 5">
    <name type="scientific">Pseudanabaena yagii GIHE-NHR1</name>
    <dbReference type="NCBI Taxonomy" id="2722753"/>
    <lineage>
        <taxon>Bacteria</taxon>
        <taxon>Bacillati</taxon>
        <taxon>Cyanobacteriota</taxon>
        <taxon>Cyanophyceae</taxon>
        <taxon>Pseudanabaenales</taxon>
        <taxon>Pseudanabaenaceae</taxon>
        <taxon>Pseudanabaena</taxon>
        <taxon>Pseudanabaena yagii</taxon>
    </lineage>
</organism>
<keyword evidence="3" id="KW-0732">Signal</keyword>
<proteinExistence type="predicted"/>
<dbReference type="CDD" id="cd09916">
    <property type="entry name" value="CpxP_like"/>
    <property type="match status" value="1"/>
</dbReference>
<dbReference type="InterPro" id="IPR012899">
    <property type="entry name" value="LTXXQ"/>
</dbReference>
<dbReference type="Gene3D" id="1.20.120.1490">
    <property type="match status" value="1"/>
</dbReference>
<dbReference type="Proteomes" id="UP000738376">
    <property type="component" value="Unassembled WGS sequence"/>
</dbReference>
<evidence type="ECO:0000256" key="3">
    <source>
        <dbReference type="SAM" id="SignalP"/>
    </source>
</evidence>
<dbReference type="RefSeq" id="WP_169363509.1">
    <property type="nucleotide sequence ID" value="NZ_JAAVJL010000001.1"/>
</dbReference>
<evidence type="ECO:0000313" key="4">
    <source>
        <dbReference type="EMBL" id="NMF58629.1"/>
    </source>
</evidence>
<gene>
    <name evidence="4" type="ORF">HC246_11505</name>
</gene>
<dbReference type="EMBL" id="JAAVJL010000001">
    <property type="protein sequence ID" value="NMF58629.1"/>
    <property type="molecule type" value="Genomic_DNA"/>
</dbReference>
<feature type="signal peptide" evidence="3">
    <location>
        <begin position="1"/>
        <end position="25"/>
    </location>
</feature>
<sequence length="202" mass="23153">MFKSKLFQYCAIAATAAITSGVIVSSTASLQSQPPKPQAVETQNQLGSPNNLAELPDSADKFAANSPDMPSGKVLKQLNLTPEQLQKLKAVRDRDQTQMRELGQKLRQVNKELQDLLAGTEGSDVIRAKHKQVMELQQELQNKHFERMLAMRDILTPQQRSQLKEIMQKNRDRMREGMKDRMQNRLENRRERLDNLRDRSTL</sequence>